<dbReference type="InterPro" id="IPR007325">
    <property type="entry name" value="KFase/CYL"/>
</dbReference>
<proteinExistence type="predicted"/>
<evidence type="ECO:0000313" key="1">
    <source>
        <dbReference type="EMBL" id="GLC29896.1"/>
    </source>
</evidence>
<dbReference type="Gene3D" id="3.50.30.50">
    <property type="entry name" value="Putative cyclase"/>
    <property type="match status" value="1"/>
</dbReference>
<gene>
    <name evidence="1" type="ORF">bsdE14_13060</name>
</gene>
<dbReference type="SUPFAM" id="SSF102198">
    <property type="entry name" value="Putative cyclase"/>
    <property type="match status" value="1"/>
</dbReference>
<protein>
    <submittedName>
        <fullName evidence="1">Cyclase</fullName>
    </submittedName>
</protein>
<dbReference type="PANTHER" id="PTHR31118">
    <property type="entry name" value="CYCLASE-LIKE PROTEIN 2"/>
    <property type="match status" value="1"/>
</dbReference>
<dbReference type="InterPro" id="IPR037175">
    <property type="entry name" value="KFase_sf"/>
</dbReference>
<organism evidence="1 2">
    <name type="scientific">Clostridium omnivorum</name>
    <dbReference type="NCBI Taxonomy" id="1604902"/>
    <lineage>
        <taxon>Bacteria</taxon>
        <taxon>Bacillati</taxon>
        <taxon>Bacillota</taxon>
        <taxon>Clostridia</taxon>
        <taxon>Eubacteriales</taxon>
        <taxon>Clostridiaceae</taxon>
        <taxon>Clostridium</taxon>
    </lineage>
</organism>
<name>A0ABQ5N3Y4_9CLOT</name>
<dbReference type="PANTHER" id="PTHR31118:SF12">
    <property type="entry name" value="CYCLASE-LIKE PROTEIN 2"/>
    <property type="match status" value="1"/>
</dbReference>
<evidence type="ECO:0000313" key="2">
    <source>
        <dbReference type="Proteomes" id="UP001208567"/>
    </source>
</evidence>
<accession>A0ABQ5N3Y4</accession>
<keyword evidence="2" id="KW-1185">Reference proteome</keyword>
<dbReference type="Proteomes" id="UP001208567">
    <property type="component" value="Unassembled WGS sequence"/>
</dbReference>
<dbReference type="Pfam" id="PF04199">
    <property type="entry name" value="Cyclase"/>
    <property type="match status" value="1"/>
</dbReference>
<dbReference type="EMBL" id="BRXR01000001">
    <property type="protein sequence ID" value="GLC29896.1"/>
    <property type="molecule type" value="Genomic_DNA"/>
</dbReference>
<comment type="caution">
    <text evidence="1">The sequence shown here is derived from an EMBL/GenBank/DDBJ whole genome shotgun (WGS) entry which is preliminary data.</text>
</comment>
<dbReference type="RefSeq" id="WP_264849170.1">
    <property type="nucleotide sequence ID" value="NZ_BRXR01000001.1"/>
</dbReference>
<sequence length="206" mass="23504">MIIDLTMEITSMMPVYPGDDLVKLQEIKSFEKDGYCNHRFETGMHIGTHLDGPMHMTNSKLYISDIKLDNLIGKGVLINCKDVDIIDYENGYEELINEGCIVAINTGHSKNFHSEDYFDKHPVMTKAFAELLIRKKVKAVCVDLPSPDMYPFDIHKMLLNSGIFIGENLVNLERLEELMDFEIFIVPLNIRADGAMARIFGRTLDE</sequence>
<reference evidence="1 2" key="1">
    <citation type="journal article" date="2024" name="Int. J. Syst. Evol. Microbiol.">
        <title>Clostridium omnivorum sp. nov., isolated from anoxic soil under the treatment of reductive soil disinfestation.</title>
        <authorList>
            <person name="Ueki A."/>
            <person name="Tonouchi A."/>
            <person name="Kaku N."/>
            <person name="Honma S."/>
            <person name="Ueki K."/>
        </authorList>
    </citation>
    <scope>NUCLEOTIDE SEQUENCE [LARGE SCALE GENOMIC DNA]</scope>
    <source>
        <strain evidence="1 2">E14</strain>
    </source>
</reference>